<keyword evidence="11" id="KW-1003">Cell membrane</keyword>
<feature type="transmembrane region" description="Helical" evidence="11">
    <location>
        <begin position="174"/>
        <end position="197"/>
    </location>
</feature>
<keyword evidence="3 11" id="KW-0813">Transport</keyword>
<dbReference type="RefSeq" id="WP_039670629.1">
    <property type="nucleotide sequence ID" value="NZ_CP119172.1"/>
</dbReference>
<keyword evidence="8 11" id="KW-0406">Ion transport</keyword>
<keyword evidence="7 11" id="KW-1133">Transmembrane helix</keyword>
<dbReference type="Pfam" id="PF00119">
    <property type="entry name" value="ATP-synt_A"/>
    <property type="match status" value="1"/>
</dbReference>
<dbReference type="GeneID" id="93936224"/>
<dbReference type="PROSITE" id="PS00449">
    <property type="entry name" value="ATPASE_A"/>
    <property type="match status" value="1"/>
</dbReference>
<dbReference type="GO" id="GO:0046933">
    <property type="term" value="F:proton-transporting ATP synthase activity, rotational mechanism"/>
    <property type="evidence" value="ECO:0007669"/>
    <property type="project" value="UniProtKB-UniRule"/>
</dbReference>
<dbReference type="NCBIfam" id="TIGR01131">
    <property type="entry name" value="ATP_synt_6_or_A"/>
    <property type="match status" value="1"/>
</dbReference>
<comment type="caution">
    <text evidence="13">The sequence shown here is derived from an EMBL/GenBank/DDBJ whole genome shotgun (WGS) entry which is preliminary data.</text>
</comment>
<dbReference type="InterPro" id="IPR000568">
    <property type="entry name" value="ATP_synth_F0_asu"/>
</dbReference>
<dbReference type="Gene3D" id="1.20.120.220">
    <property type="entry name" value="ATP synthase, F0 complex, subunit A"/>
    <property type="match status" value="1"/>
</dbReference>
<dbReference type="NCBIfam" id="NF004479">
    <property type="entry name" value="PRK05815.1-4"/>
    <property type="match status" value="1"/>
</dbReference>
<dbReference type="InterPro" id="IPR045082">
    <property type="entry name" value="ATP_syn_F0_a_bact/chloroplast"/>
</dbReference>
<evidence type="ECO:0000256" key="5">
    <source>
        <dbReference type="ARBA" id="ARBA00022692"/>
    </source>
</evidence>
<keyword evidence="9 11" id="KW-0472">Membrane</keyword>
<dbReference type="CDD" id="cd00310">
    <property type="entry name" value="ATP-synt_Fo_a_6"/>
    <property type="match status" value="1"/>
</dbReference>
<dbReference type="InterPro" id="IPR035908">
    <property type="entry name" value="F0_ATP_A_sf"/>
</dbReference>
<reference evidence="13 14" key="1">
    <citation type="submission" date="2017-10" db="EMBL/GenBank/DDBJ databases">
        <title>Whole-genome sequence of three Streptococcus macedonicus strains isolated from Italian cheeses of the Veneto region.</title>
        <authorList>
            <person name="Treu L."/>
            <person name="De Diego-Diaz B."/>
            <person name="Papadimitriou K."/>
            <person name="Tsakalidou E."/>
            <person name="Corich V."/>
            <person name="Giacomini A."/>
        </authorList>
    </citation>
    <scope>NUCLEOTIDE SEQUENCE [LARGE SCALE GENOMIC DNA]</scope>
    <source>
        <strain evidence="13 14">27MV</strain>
    </source>
</reference>
<evidence type="ECO:0000256" key="6">
    <source>
        <dbReference type="ARBA" id="ARBA00022781"/>
    </source>
</evidence>
<feature type="transmembrane region" description="Helical" evidence="11">
    <location>
        <begin position="113"/>
        <end position="132"/>
    </location>
</feature>
<protein>
    <recommendedName>
        <fullName evidence="11 12">ATP synthase subunit a</fullName>
    </recommendedName>
    <alternativeName>
        <fullName evidence="11">ATP synthase F0 sector subunit a</fullName>
    </alternativeName>
    <alternativeName>
        <fullName evidence="11">F-ATPase subunit 6</fullName>
    </alternativeName>
</protein>
<evidence type="ECO:0000256" key="9">
    <source>
        <dbReference type="ARBA" id="ARBA00023136"/>
    </source>
</evidence>
<dbReference type="PANTHER" id="PTHR42823">
    <property type="entry name" value="ATP SYNTHASE SUBUNIT A, CHLOROPLASTIC"/>
    <property type="match status" value="1"/>
</dbReference>
<feature type="transmembrane region" description="Helical" evidence="11">
    <location>
        <begin position="75"/>
        <end position="93"/>
    </location>
</feature>
<evidence type="ECO:0000256" key="11">
    <source>
        <dbReference type="HAMAP-Rule" id="MF_01393"/>
    </source>
</evidence>
<evidence type="ECO:0000256" key="10">
    <source>
        <dbReference type="ARBA" id="ARBA00023310"/>
    </source>
</evidence>
<dbReference type="PANTHER" id="PTHR42823:SF3">
    <property type="entry name" value="ATP SYNTHASE SUBUNIT A, CHLOROPLASTIC"/>
    <property type="match status" value="1"/>
</dbReference>
<dbReference type="EMBL" id="PEBM01000023">
    <property type="protein sequence ID" value="PHV57941.1"/>
    <property type="molecule type" value="Genomic_DNA"/>
</dbReference>
<keyword evidence="6 11" id="KW-0375">Hydrogen ion transport</keyword>
<sequence length="237" mass="26897">METVSNPTVQFFGITFDLTILAMSLLTVLIAFGITFWASRHMTIKPKGKQTFIEFLYEFVRNTIRPNLGEYTNNYSLLMFTFFFFLLVANNLGLMLKLQSEEYNFWTSPTSNFMVDFTLSLIVAIVVHVEGIRKRGLATYLKHYVSPYPVMLPMNILDQFTSLISLALRLYGNIYAGEIVMSLIISLAHSSIVGASVGFVLNLAWTAFSMFIGCIQAYVFTILSSKYIGEKVVEEEE</sequence>
<keyword evidence="4 11" id="KW-0138">CF(0)</keyword>
<feature type="transmembrane region" description="Helical" evidence="11">
    <location>
        <begin position="203"/>
        <end position="223"/>
    </location>
</feature>
<keyword evidence="10 11" id="KW-0066">ATP synthesis</keyword>
<feature type="transmembrane region" description="Helical" evidence="11">
    <location>
        <begin position="20"/>
        <end position="39"/>
    </location>
</feature>
<dbReference type="GO" id="GO:0042777">
    <property type="term" value="P:proton motive force-driven plasma membrane ATP synthesis"/>
    <property type="evidence" value="ECO:0007669"/>
    <property type="project" value="TreeGrafter"/>
</dbReference>
<evidence type="ECO:0000256" key="2">
    <source>
        <dbReference type="ARBA" id="ARBA00006810"/>
    </source>
</evidence>
<evidence type="ECO:0000313" key="14">
    <source>
        <dbReference type="Proteomes" id="UP000222913"/>
    </source>
</evidence>
<evidence type="ECO:0000256" key="4">
    <source>
        <dbReference type="ARBA" id="ARBA00022547"/>
    </source>
</evidence>
<evidence type="ECO:0000256" key="8">
    <source>
        <dbReference type="ARBA" id="ARBA00023065"/>
    </source>
</evidence>
<dbReference type="GO" id="GO:0005886">
    <property type="term" value="C:plasma membrane"/>
    <property type="evidence" value="ECO:0007669"/>
    <property type="project" value="UniProtKB-SubCell"/>
</dbReference>
<evidence type="ECO:0000256" key="3">
    <source>
        <dbReference type="ARBA" id="ARBA00022448"/>
    </source>
</evidence>
<evidence type="ECO:0000256" key="1">
    <source>
        <dbReference type="ARBA" id="ARBA00004141"/>
    </source>
</evidence>
<name>A0A2G3NWM9_STRMC</name>
<evidence type="ECO:0000256" key="12">
    <source>
        <dbReference type="RuleBase" id="RU000483"/>
    </source>
</evidence>
<organism evidence="13 14">
    <name type="scientific">Streptococcus macedonicus</name>
    <name type="common">Streptococcus gallolyticus macedonicus</name>
    <dbReference type="NCBI Taxonomy" id="59310"/>
    <lineage>
        <taxon>Bacteria</taxon>
        <taxon>Bacillati</taxon>
        <taxon>Bacillota</taxon>
        <taxon>Bacilli</taxon>
        <taxon>Lactobacillales</taxon>
        <taxon>Streptococcaceae</taxon>
        <taxon>Streptococcus</taxon>
    </lineage>
</organism>
<dbReference type="Proteomes" id="UP000222913">
    <property type="component" value="Unassembled WGS sequence"/>
</dbReference>
<dbReference type="AlphaFoldDB" id="A0A2G3NWM9"/>
<keyword evidence="5 11" id="KW-0812">Transmembrane</keyword>
<dbReference type="HAMAP" id="MF_01393">
    <property type="entry name" value="ATP_synth_a_bact"/>
    <property type="match status" value="1"/>
</dbReference>
<comment type="similarity">
    <text evidence="2 11 12">Belongs to the ATPase A chain family.</text>
</comment>
<proteinExistence type="inferred from homology"/>
<dbReference type="GO" id="GO:0045259">
    <property type="term" value="C:proton-transporting ATP synthase complex"/>
    <property type="evidence" value="ECO:0007669"/>
    <property type="project" value="UniProtKB-KW"/>
</dbReference>
<comment type="subcellular location">
    <subcellularLocation>
        <location evidence="11 12">Cell membrane</location>
        <topology evidence="11 12">Multi-pass membrane protein</topology>
    </subcellularLocation>
    <subcellularLocation>
        <location evidence="1">Membrane</location>
        <topology evidence="1">Multi-pass membrane protein</topology>
    </subcellularLocation>
</comment>
<accession>A0A2G3NWM9</accession>
<dbReference type="SUPFAM" id="SSF81336">
    <property type="entry name" value="F1F0 ATP synthase subunit A"/>
    <property type="match status" value="1"/>
</dbReference>
<dbReference type="PRINTS" id="PR00123">
    <property type="entry name" value="ATPASEA"/>
</dbReference>
<comment type="function">
    <text evidence="11 12">Key component of the proton channel; it plays a direct role in the translocation of protons across the membrane.</text>
</comment>
<gene>
    <name evidence="11" type="primary">atpB</name>
    <name evidence="13" type="ORF">CS010_03535</name>
</gene>
<evidence type="ECO:0000256" key="7">
    <source>
        <dbReference type="ARBA" id="ARBA00022989"/>
    </source>
</evidence>
<dbReference type="InterPro" id="IPR023011">
    <property type="entry name" value="ATP_synth_F0_asu_AS"/>
</dbReference>
<evidence type="ECO:0000313" key="13">
    <source>
        <dbReference type="EMBL" id="PHV57941.1"/>
    </source>
</evidence>